<evidence type="ECO:0000259" key="2">
    <source>
        <dbReference type="Pfam" id="PF00975"/>
    </source>
</evidence>
<dbReference type="Proteomes" id="UP000005387">
    <property type="component" value="Unassembled WGS sequence"/>
</dbReference>
<dbReference type="EC" id="3.1.2.14" evidence="3"/>
<dbReference type="AlphaFoldDB" id="E0ICX6"/>
<keyword evidence="4" id="KW-1185">Reference proteome</keyword>
<dbReference type="PANTHER" id="PTHR11487:SF0">
    <property type="entry name" value="S-ACYL FATTY ACID SYNTHASE THIOESTERASE, MEDIUM CHAIN"/>
    <property type="match status" value="1"/>
</dbReference>
<reference evidence="3 4" key="1">
    <citation type="submission" date="2010-07" db="EMBL/GenBank/DDBJ databases">
        <title>The draft genome of Paenibacillus curdlanolyticus YK9.</title>
        <authorList>
            <consortium name="US DOE Joint Genome Institute (JGI-PGF)"/>
            <person name="Lucas S."/>
            <person name="Copeland A."/>
            <person name="Lapidus A."/>
            <person name="Cheng J.-F."/>
            <person name="Bruce D."/>
            <person name="Goodwin L."/>
            <person name="Pitluck S."/>
            <person name="Land M.L."/>
            <person name="Hauser L."/>
            <person name="Chang Y.-J."/>
            <person name="Jeffries C."/>
            <person name="Anderson I.J."/>
            <person name="Johnson E."/>
            <person name="Loganathan U."/>
            <person name="Mulhopadhyay B."/>
            <person name="Kyrpides N."/>
            <person name="Woyke T.J."/>
        </authorList>
    </citation>
    <scope>NUCLEOTIDE SEQUENCE [LARGE SCALE GENOMIC DNA]</scope>
    <source>
        <strain evidence="3 4">YK9</strain>
    </source>
</reference>
<gene>
    <name evidence="3" type="ORF">PaecuDRAFT_3740</name>
</gene>
<dbReference type="RefSeq" id="WP_006039726.1">
    <property type="nucleotide sequence ID" value="NZ_AEDD01000010.1"/>
</dbReference>
<accession>E0ICX6</accession>
<evidence type="ECO:0000313" key="4">
    <source>
        <dbReference type="Proteomes" id="UP000005387"/>
    </source>
</evidence>
<dbReference type="InterPro" id="IPR029058">
    <property type="entry name" value="AB_hydrolase_fold"/>
</dbReference>
<keyword evidence="3" id="KW-0378">Hydrolase</keyword>
<dbReference type="eggNOG" id="COG3208">
    <property type="taxonomic scope" value="Bacteria"/>
</dbReference>
<name>E0ICX6_9BACL</name>
<sequence>MVKRNQLFCIPYAGGSASEFGDWQSLIGDSIEVVPVELAGRGSRQHVPLCDSMEETVADVYETVMSQLNGQPYAIFGHSMGAIAAFEMARRIHRLSECPPPAHLFFSGRNPPHIPRREGVPLLHQLDDDAFLEEIVQFGGFPDDLIEHRSLFRLFMPLLRADYRVSERYVFQADPAVDLACSVSVLYGTKDHSTPEVMAQWRRYASGPCTLRAYEAGHFFIHDYREQVVEWVRSELLGTLAVSSGTTGKHEKSVAE</sequence>
<evidence type="ECO:0000313" key="3">
    <source>
        <dbReference type="EMBL" id="EFM09691.1"/>
    </source>
</evidence>
<dbReference type="InterPro" id="IPR001031">
    <property type="entry name" value="Thioesterase"/>
</dbReference>
<feature type="domain" description="Thioesterase" evidence="2">
    <location>
        <begin position="6"/>
        <end position="233"/>
    </location>
</feature>
<dbReference type="SUPFAM" id="SSF53474">
    <property type="entry name" value="alpha/beta-Hydrolases"/>
    <property type="match status" value="1"/>
</dbReference>
<dbReference type="GO" id="GO:0008610">
    <property type="term" value="P:lipid biosynthetic process"/>
    <property type="evidence" value="ECO:0007669"/>
    <property type="project" value="TreeGrafter"/>
</dbReference>
<dbReference type="STRING" id="717606.PaecuDRAFT_3740"/>
<dbReference type="Pfam" id="PF00975">
    <property type="entry name" value="Thioesterase"/>
    <property type="match status" value="1"/>
</dbReference>
<comment type="similarity">
    <text evidence="1">Belongs to the thioesterase family.</text>
</comment>
<proteinExistence type="inferred from homology"/>
<dbReference type="EMBL" id="AEDD01000010">
    <property type="protein sequence ID" value="EFM09691.1"/>
    <property type="molecule type" value="Genomic_DNA"/>
</dbReference>
<dbReference type="InterPro" id="IPR012223">
    <property type="entry name" value="TEII"/>
</dbReference>
<dbReference type="OrthoDB" id="2213423at2"/>
<dbReference type="Gene3D" id="3.40.50.1820">
    <property type="entry name" value="alpha/beta hydrolase"/>
    <property type="match status" value="1"/>
</dbReference>
<dbReference type="GO" id="GO:0016297">
    <property type="term" value="F:fatty acyl-[ACP] hydrolase activity"/>
    <property type="evidence" value="ECO:0007669"/>
    <property type="project" value="UniProtKB-EC"/>
</dbReference>
<evidence type="ECO:0000256" key="1">
    <source>
        <dbReference type="ARBA" id="ARBA00007169"/>
    </source>
</evidence>
<protein>
    <submittedName>
        <fullName evidence="3">Oleoyl-(Acyl-carrier-protein) hydrolase</fullName>
        <ecNumber evidence="3">3.1.2.14</ecNumber>
    </submittedName>
</protein>
<dbReference type="PANTHER" id="PTHR11487">
    <property type="entry name" value="THIOESTERASE"/>
    <property type="match status" value="1"/>
</dbReference>
<organism evidence="3 4">
    <name type="scientific">Paenibacillus curdlanolyticus YK9</name>
    <dbReference type="NCBI Taxonomy" id="717606"/>
    <lineage>
        <taxon>Bacteria</taxon>
        <taxon>Bacillati</taxon>
        <taxon>Bacillota</taxon>
        <taxon>Bacilli</taxon>
        <taxon>Bacillales</taxon>
        <taxon>Paenibacillaceae</taxon>
        <taxon>Paenibacillus</taxon>
    </lineage>
</organism>